<dbReference type="InterPro" id="IPR051331">
    <property type="entry name" value="Chorismate_mutase-related"/>
</dbReference>
<evidence type="ECO:0000313" key="4">
    <source>
        <dbReference type="EMBL" id="MAH62077.1"/>
    </source>
</evidence>
<keyword evidence="1" id="KW-0413">Isomerase</keyword>
<evidence type="ECO:0000256" key="1">
    <source>
        <dbReference type="ARBA" id="ARBA00023235"/>
    </source>
</evidence>
<dbReference type="SUPFAM" id="SSF48600">
    <property type="entry name" value="Chorismate mutase II"/>
    <property type="match status" value="1"/>
</dbReference>
<dbReference type="PANTHER" id="PTHR38041:SF1">
    <property type="entry name" value="CHORISMATE MUTASE"/>
    <property type="match status" value="1"/>
</dbReference>
<proteinExistence type="predicted"/>
<protein>
    <submittedName>
        <fullName evidence="4">Chorismate mutase</fullName>
    </submittedName>
</protein>
<evidence type="ECO:0000256" key="2">
    <source>
        <dbReference type="SAM" id="Coils"/>
    </source>
</evidence>
<dbReference type="InterPro" id="IPR036979">
    <property type="entry name" value="CM_dom_sf"/>
</dbReference>
<dbReference type="GO" id="GO:0046417">
    <property type="term" value="P:chorismate metabolic process"/>
    <property type="evidence" value="ECO:0007669"/>
    <property type="project" value="InterPro"/>
</dbReference>
<accession>A0A2D6YFV7</accession>
<dbReference type="Proteomes" id="UP000226525">
    <property type="component" value="Unassembled WGS sequence"/>
</dbReference>
<name>A0A2D6YFV7_9DELT</name>
<feature type="domain" description="Chorismate mutase" evidence="3">
    <location>
        <begin position="5"/>
        <end position="92"/>
    </location>
</feature>
<evidence type="ECO:0000259" key="3">
    <source>
        <dbReference type="PROSITE" id="PS51168"/>
    </source>
</evidence>
<reference evidence="5" key="1">
    <citation type="submission" date="2017-09" db="EMBL/GenBank/DDBJ databases">
        <title>The Reconstruction of 2,631 Draft Metagenome-Assembled Genomes from the Global Oceans.</title>
        <authorList>
            <person name="Tully B.J."/>
            <person name="Graham E.D."/>
            <person name="Heidelberg J.F."/>
        </authorList>
    </citation>
    <scope>NUCLEOTIDE SEQUENCE [LARGE SCALE GENOMIC DNA]</scope>
</reference>
<dbReference type="GO" id="GO:0009697">
    <property type="term" value="P:salicylic acid biosynthetic process"/>
    <property type="evidence" value="ECO:0007669"/>
    <property type="project" value="TreeGrafter"/>
</dbReference>
<dbReference type="InterPro" id="IPR002701">
    <property type="entry name" value="CM_II_prokaryot"/>
</dbReference>
<dbReference type="EMBL" id="NZEX01000013">
    <property type="protein sequence ID" value="MAH62077.1"/>
    <property type="molecule type" value="Genomic_DNA"/>
</dbReference>
<dbReference type="InterPro" id="IPR036263">
    <property type="entry name" value="Chorismate_II_sf"/>
</dbReference>
<dbReference type="Gene3D" id="1.20.59.10">
    <property type="entry name" value="Chorismate mutase"/>
    <property type="match status" value="1"/>
</dbReference>
<dbReference type="Pfam" id="PF01817">
    <property type="entry name" value="CM_2"/>
    <property type="match status" value="1"/>
</dbReference>
<dbReference type="SMART" id="SM00830">
    <property type="entry name" value="CM_2"/>
    <property type="match status" value="1"/>
</dbReference>
<evidence type="ECO:0000313" key="5">
    <source>
        <dbReference type="Proteomes" id="UP000226525"/>
    </source>
</evidence>
<keyword evidence="2" id="KW-0175">Coiled coil</keyword>
<comment type="caution">
    <text evidence="4">The sequence shown here is derived from an EMBL/GenBank/DDBJ whole genome shotgun (WGS) entry which is preliminary data.</text>
</comment>
<dbReference type="PROSITE" id="PS51168">
    <property type="entry name" value="CHORISMATE_MUT_2"/>
    <property type="match status" value="1"/>
</dbReference>
<dbReference type="AlphaFoldDB" id="A0A2D6YFV7"/>
<dbReference type="PANTHER" id="PTHR38041">
    <property type="entry name" value="CHORISMATE MUTASE"/>
    <property type="match status" value="1"/>
</dbReference>
<organism evidence="4 5">
    <name type="scientific">SAR324 cluster bacterium</name>
    <dbReference type="NCBI Taxonomy" id="2024889"/>
    <lineage>
        <taxon>Bacteria</taxon>
        <taxon>Deltaproteobacteria</taxon>
        <taxon>SAR324 cluster</taxon>
    </lineage>
</organism>
<gene>
    <name evidence="4" type="ORF">CMN54_01245</name>
</gene>
<dbReference type="GO" id="GO:0004106">
    <property type="term" value="F:chorismate mutase activity"/>
    <property type="evidence" value="ECO:0007669"/>
    <property type="project" value="InterPro"/>
</dbReference>
<sequence length="92" mass="10633">MSNSEQVRSKLDILREDIDEVDAQLLRLLNQRAELVLKVGELKKSNKLAVVHTDREQALLARLCEQNSGPLQMEMVVQLFQHIIDTLKQLQR</sequence>
<feature type="coiled-coil region" evidence="2">
    <location>
        <begin position="4"/>
        <end position="31"/>
    </location>
</feature>